<dbReference type="AlphaFoldDB" id="A0A0G4I8U4"/>
<feature type="compositionally biased region" description="Polar residues" evidence="1">
    <location>
        <begin position="488"/>
        <end position="501"/>
    </location>
</feature>
<sequence>MSSVESFTFSRRWIELVSSFCDVKSAAALGTVCSLSASVCSPGPLVKITVEAVEQARQFVTAGEAQPEKRKGRGHFHLILTGFSALERPIRKARARQEEIDAFRAANQKRRETMKIDSEVLQLLSEGPCERVYHLEIGVGDKEVTSDELASFFSKCRPERVTILCTPNGSGCHTECGLYSEALRKAPVLCPSHLTVTVEQGDWAFAKAATATLSRGLQELKVQFAQRPRQRYYEGTSPCDKLVADEAAWTPIWEAARFPFLRVAEVQDSSSDDEYVEFLADWLCPRAPGLEELQGLRIPWGLRKPENGKGSDGEKEFAQKIVAGCPGLKCIRLNQSGGDSSFIWFLSSLPKLTELEYVSYNNAGISGAGLGGVRCDSLRSLKLGAMHSIKDMKHLMAILRACPNLEVLEGHYLSGILPAGTRPTAEVLEAAGKEVKALLPNLKEAKLATHFDHKERVFLKVDKPPAGRPTRVTRPSSGAAGKGASKSPFSESNPASASTAVKPSASQPSEAPPPSTASKTAQPAVPHNGLKKKKK</sequence>
<evidence type="ECO:0000256" key="1">
    <source>
        <dbReference type="SAM" id="MobiDB-lite"/>
    </source>
</evidence>
<organism evidence="2">
    <name type="scientific">Chromera velia CCMP2878</name>
    <dbReference type="NCBI Taxonomy" id="1169474"/>
    <lineage>
        <taxon>Eukaryota</taxon>
        <taxon>Sar</taxon>
        <taxon>Alveolata</taxon>
        <taxon>Colpodellida</taxon>
        <taxon>Chromeraceae</taxon>
        <taxon>Chromera</taxon>
    </lineage>
</organism>
<feature type="compositionally biased region" description="Low complexity" evidence="1">
    <location>
        <begin position="476"/>
        <end position="487"/>
    </location>
</feature>
<gene>
    <name evidence="2" type="ORF">Cvel_11974</name>
</gene>
<dbReference type="Gene3D" id="3.80.10.10">
    <property type="entry name" value="Ribonuclease Inhibitor"/>
    <property type="match status" value="1"/>
</dbReference>
<dbReference type="EMBL" id="CDMZ01005694">
    <property type="protein sequence ID" value="CEM53449.1"/>
    <property type="molecule type" value="Genomic_DNA"/>
</dbReference>
<dbReference type="InterPro" id="IPR032675">
    <property type="entry name" value="LRR_dom_sf"/>
</dbReference>
<evidence type="ECO:0000313" key="2">
    <source>
        <dbReference type="EMBL" id="CEM53449.1"/>
    </source>
</evidence>
<reference evidence="2" key="1">
    <citation type="submission" date="2014-11" db="EMBL/GenBank/DDBJ databases">
        <authorList>
            <person name="Otto D Thomas"/>
            <person name="Naeem Raeece"/>
        </authorList>
    </citation>
    <scope>NUCLEOTIDE SEQUENCE</scope>
</reference>
<dbReference type="SUPFAM" id="SSF52047">
    <property type="entry name" value="RNI-like"/>
    <property type="match status" value="1"/>
</dbReference>
<proteinExistence type="predicted"/>
<protein>
    <submittedName>
        <fullName evidence="2">Uncharacterized protein</fullName>
    </submittedName>
</protein>
<dbReference type="VEuPathDB" id="CryptoDB:Cvel_11974"/>
<feature type="region of interest" description="Disordered" evidence="1">
    <location>
        <begin position="460"/>
        <end position="535"/>
    </location>
</feature>
<accession>A0A0G4I8U4</accession>
<name>A0A0G4I8U4_9ALVE</name>